<evidence type="ECO:0000259" key="12">
    <source>
        <dbReference type="Pfam" id="PF00205"/>
    </source>
</evidence>
<comment type="catalytic activity">
    <reaction evidence="11">
        <text>2 pyruvate + H(+) = (2S)-2-acetolactate + CO2</text>
        <dbReference type="Rhea" id="RHEA:25249"/>
        <dbReference type="ChEBI" id="CHEBI:15361"/>
        <dbReference type="ChEBI" id="CHEBI:15378"/>
        <dbReference type="ChEBI" id="CHEBI:16526"/>
        <dbReference type="ChEBI" id="CHEBI:58476"/>
        <dbReference type="EC" id="2.2.1.6"/>
    </reaction>
</comment>
<dbReference type="GO" id="GO:0000287">
    <property type="term" value="F:magnesium ion binding"/>
    <property type="evidence" value="ECO:0007669"/>
    <property type="project" value="UniProtKB-UniRule"/>
</dbReference>
<dbReference type="UniPathway" id="UPA00049">
    <property type="reaction ID" value="UER00059"/>
</dbReference>
<dbReference type="InterPro" id="IPR029061">
    <property type="entry name" value="THDP-binding"/>
</dbReference>
<keyword evidence="9 11" id="KW-0786">Thiamine pyrophosphate</keyword>
<dbReference type="OrthoDB" id="4494979at2"/>
<dbReference type="EC" id="2.2.1.6" evidence="4 11"/>
<comment type="pathway">
    <text evidence="1 11">Amino-acid biosynthesis; L-isoleucine biosynthesis; L-isoleucine from 2-oxobutanoate: step 1/4.</text>
</comment>
<dbReference type="PANTHER" id="PTHR18968:SF13">
    <property type="entry name" value="ACETOLACTATE SYNTHASE CATALYTIC SUBUNIT, MITOCHONDRIAL"/>
    <property type="match status" value="1"/>
</dbReference>
<evidence type="ECO:0000313" key="16">
    <source>
        <dbReference type="Proteomes" id="UP000027148"/>
    </source>
</evidence>
<dbReference type="GO" id="GO:0030976">
    <property type="term" value="F:thiamine pyrophosphate binding"/>
    <property type="evidence" value="ECO:0007669"/>
    <property type="project" value="UniProtKB-UniRule"/>
</dbReference>
<dbReference type="CDD" id="cd07035">
    <property type="entry name" value="TPP_PYR_POX_like"/>
    <property type="match status" value="1"/>
</dbReference>
<protein>
    <recommendedName>
        <fullName evidence="4 11">Acetolactate synthase</fullName>
        <ecNumber evidence="4 11">2.2.1.6</ecNumber>
    </recommendedName>
</protein>
<dbReference type="AlphaFoldDB" id="A0A068DSQ9"/>
<evidence type="ECO:0000259" key="13">
    <source>
        <dbReference type="Pfam" id="PF02775"/>
    </source>
</evidence>
<evidence type="ECO:0000256" key="3">
    <source>
        <dbReference type="ARBA" id="ARBA00007812"/>
    </source>
</evidence>
<feature type="domain" description="Thiamine pyrophosphate enzyme N-terminal TPP-binding" evidence="14">
    <location>
        <begin position="7"/>
        <end position="121"/>
    </location>
</feature>
<dbReference type="Pfam" id="PF00205">
    <property type="entry name" value="TPP_enzyme_M"/>
    <property type="match status" value="1"/>
</dbReference>
<keyword evidence="5 11" id="KW-0028">Amino-acid biosynthesis</keyword>
<dbReference type="CDD" id="cd02015">
    <property type="entry name" value="TPP_AHAS"/>
    <property type="match status" value="1"/>
</dbReference>
<feature type="domain" description="Thiamine pyrophosphate enzyme central" evidence="12">
    <location>
        <begin position="197"/>
        <end position="328"/>
    </location>
</feature>
<comment type="similarity">
    <text evidence="3 11">Belongs to the TPP enzyme family.</text>
</comment>
<evidence type="ECO:0000256" key="6">
    <source>
        <dbReference type="ARBA" id="ARBA00022679"/>
    </source>
</evidence>
<dbReference type="GO" id="GO:0050660">
    <property type="term" value="F:flavin adenine dinucleotide binding"/>
    <property type="evidence" value="ECO:0007669"/>
    <property type="project" value="InterPro"/>
</dbReference>
<evidence type="ECO:0000256" key="1">
    <source>
        <dbReference type="ARBA" id="ARBA00004974"/>
    </source>
</evidence>
<dbReference type="UniPathway" id="UPA00047">
    <property type="reaction ID" value="UER00055"/>
</dbReference>
<accession>A0A068DSQ9</accession>
<dbReference type="STRING" id="1415657.FNIIJ_146"/>
<dbReference type="InterPro" id="IPR012001">
    <property type="entry name" value="Thiamin_PyroP_enz_TPP-bd_dom"/>
</dbReference>
<evidence type="ECO:0000256" key="8">
    <source>
        <dbReference type="ARBA" id="ARBA00022842"/>
    </source>
</evidence>
<dbReference type="FunFam" id="3.40.50.970:FF:000007">
    <property type="entry name" value="Acetolactate synthase"/>
    <property type="match status" value="1"/>
</dbReference>
<evidence type="ECO:0000256" key="9">
    <source>
        <dbReference type="ARBA" id="ARBA00023052"/>
    </source>
</evidence>
<evidence type="ECO:0000256" key="7">
    <source>
        <dbReference type="ARBA" id="ARBA00022723"/>
    </source>
</evidence>
<comment type="cofactor">
    <cofactor evidence="11">
        <name>Mg(2+)</name>
        <dbReference type="ChEBI" id="CHEBI:18420"/>
    </cofactor>
    <text evidence="11">Binds 1 Mg(2+) ion per subunit.</text>
</comment>
<organism evidence="15 16">
    <name type="scientific">Candidatus Walczuchella monophlebidarum</name>
    <dbReference type="NCBI Taxonomy" id="1415657"/>
    <lineage>
        <taxon>Bacteria</taxon>
        <taxon>Pseudomonadati</taxon>
        <taxon>Bacteroidota</taxon>
        <taxon>Flavobacteriia</taxon>
        <taxon>Flavobacteriales</taxon>
        <taxon>Candidatus Walczuchella</taxon>
    </lineage>
</organism>
<dbReference type="EMBL" id="CP006873">
    <property type="protein sequence ID" value="AID37429.1"/>
    <property type="molecule type" value="Genomic_DNA"/>
</dbReference>
<keyword evidence="7 11" id="KW-0479">Metal-binding</keyword>
<evidence type="ECO:0000313" key="15">
    <source>
        <dbReference type="EMBL" id="AID37429.1"/>
    </source>
</evidence>
<dbReference type="NCBIfam" id="TIGR00118">
    <property type="entry name" value="acolac_lg"/>
    <property type="match status" value="1"/>
</dbReference>
<keyword evidence="8 11" id="KW-0460">Magnesium</keyword>
<dbReference type="HOGENOM" id="CLU_013748_1_2_10"/>
<dbReference type="GO" id="GO:0005948">
    <property type="term" value="C:acetolactate synthase complex"/>
    <property type="evidence" value="ECO:0007669"/>
    <property type="project" value="TreeGrafter"/>
</dbReference>
<feature type="domain" description="Thiamine pyrophosphate enzyme TPP-binding" evidence="13">
    <location>
        <begin position="390"/>
        <end position="537"/>
    </location>
</feature>
<keyword evidence="10 11" id="KW-0100">Branched-chain amino acid biosynthesis</keyword>
<comment type="pathway">
    <text evidence="2 11">Amino-acid biosynthesis; L-valine biosynthesis; L-valine from pyruvate: step 1/4.</text>
</comment>
<keyword evidence="6 11" id="KW-0808">Transferase</keyword>
<evidence type="ECO:0000259" key="14">
    <source>
        <dbReference type="Pfam" id="PF02776"/>
    </source>
</evidence>
<dbReference type="Gene3D" id="3.40.50.970">
    <property type="match status" value="2"/>
</dbReference>
<sequence>MNIKKYKGSEILVKNLLIERVEYLFGYPGGAIMSVSDSLDRHAGHICHILTRHEQGAIHAAQGYARVSGKVGVCISTSGPGATNLITGLADALIDSTPIICITGQVSYNLLGTDAFQETNILDISFPVTKWNVQIPRAQDICQTIRKSFFIARSGRPGPVLIDITKDAQLQEAIFEEILFHKVSYFRSCPKVEVNKIEEAAILINAAKRPLILVGQGVILAEAEEELKALSEKANIPIASTLLGIRDNNHPLFVGMIGMHGHYAPNVLTNQCDILIAIGMRFDDRVTGNINIYAIQAQIIHLEIEACEIGKNIPCDVPVLGDCKKTLPLLTERVQENIRQEWISDFITIQKQEEKIGQKDLYTKKESLTMGEIIQWINQYKNKNAVMVTDVGQHQMIASRYFYFSSSKSQITSGGLGTMGFSLPAAMGAKFGARYRQIICVIGDGGFQMTFQELGILLKNNLPIKIVLLNNGFLGMVRQWQELFFKRRYAFSALLNPDFIRLAQAYNISGKKIEKRKKIPEAVKEMFDCNTAYLLEIIVEREYNVFPMITIGTYGDEIRLY</sequence>
<dbReference type="Pfam" id="PF02776">
    <property type="entry name" value="TPP_enzyme_N"/>
    <property type="match status" value="1"/>
</dbReference>
<dbReference type="GO" id="GO:0003984">
    <property type="term" value="F:acetolactate synthase activity"/>
    <property type="evidence" value="ECO:0007669"/>
    <property type="project" value="UniProtKB-EC"/>
</dbReference>
<evidence type="ECO:0000256" key="2">
    <source>
        <dbReference type="ARBA" id="ARBA00005025"/>
    </source>
</evidence>
<evidence type="ECO:0000256" key="10">
    <source>
        <dbReference type="ARBA" id="ARBA00023304"/>
    </source>
</evidence>
<dbReference type="InterPro" id="IPR011766">
    <property type="entry name" value="TPP_enzyme_TPP-bd"/>
</dbReference>
<dbReference type="KEGG" id="elv:FNIIJ_146"/>
<dbReference type="PANTHER" id="PTHR18968">
    <property type="entry name" value="THIAMINE PYROPHOSPHATE ENZYMES"/>
    <property type="match status" value="1"/>
</dbReference>
<dbReference type="InterPro" id="IPR012000">
    <property type="entry name" value="Thiamin_PyroP_enz_cen_dom"/>
</dbReference>
<dbReference type="SUPFAM" id="SSF52467">
    <property type="entry name" value="DHS-like NAD/FAD-binding domain"/>
    <property type="match status" value="1"/>
</dbReference>
<dbReference type="InterPro" id="IPR039368">
    <property type="entry name" value="AHAS_TPP"/>
</dbReference>
<dbReference type="Gene3D" id="3.40.50.1220">
    <property type="entry name" value="TPP-binding domain"/>
    <property type="match status" value="1"/>
</dbReference>
<comment type="cofactor">
    <cofactor evidence="11">
        <name>thiamine diphosphate</name>
        <dbReference type="ChEBI" id="CHEBI:58937"/>
    </cofactor>
    <text evidence="11">Binds 1 thiamine pyrophosphate per subunit.</text>
</comment>
<dbReference type="InterPro" id="IPR012846">
    <property type="entry name" value="Acetolactate_synth_lsu"/>
</dbReference>
<dbReference type="SUPFAM" id="SSF52518">
    <property type="entry name" value="Thiamin diphosphate-binding fold (THDP-binding)"/>
    <property type="match status" value="2"/>
</dbReference>
<reference evidence="15 16" key="1">
    <citation type="journal article" date="2014" name="Genome Biol. Evol.">
        <title>Genome sequence of "Candidatus Walczuchella monophlebidarum" the flavobacterial endosymbiont of Llaveia axin axin (Hemiptera: Coccoidea: Monophlebidae).</title>
        <authorList>
            <person name="Rosas-Perez T."/>
            <person name="Rosenblueth M."/>
            <person name="Rincon-Rosales R."/>
            <person name="Mora J."/>
            <person name="Martinez-Romero E."/>
        </authorList>
    </citation>
    <scope>NUCLEOTIDE SEQUENCE [LARGE SCALE GENOMIC DNA]</scope>
    <source>
        <strain evidence="15">FNIIJ</strain>
    </source>
</reference>
<evidence type="ECO:0000256" key="4">
    <source>
        <dbReference type="ARBA" id="ARBA00013145"/>
    </source>
</evidence>
<dbReference type="InterPro" id="IPR029035">
    <property type="entry name" value="DHS-like_NAD/FAD-binding_dom"/>
</dbReference>
<name>A0A068DSQ9_9FLAO</name>
<dbReference type="InterPro" id="IPR045229">
    <property type="entry name" value="TPP_enz"/>
</dbReference>
<keyword evidence="16" id="KW-1185">Reference proteome</keyword>
<dbReference type="GO" id="GO:0009097">
    <property type="term" value="P:isoleucine biosynthetic process"/>
    <property type="evidence" value="ECO:0007669"/>
    <property type="project" value="UniProtKB-UniPathway"/>
</dbReference>
<evidence type="ECO:0000256" key="11">
    <source>
        <dbReference type="RuleBase" id="RU003591"/>
    </source>
</evidence>
<dbReference type="Pfam" id="PF02775">
    <property type="entry name" value="TPP_enzyme_C"/>
    <property type="match status" value="1"/>
</dbReference>
<proteinExistence type="inferred from homology"/>
<evidence type="ECO:0000256" key="5">
    <source>
        <dbReference type="ARBA" id="ARBA00022605"/>
    </source>
</evidence>
<dbReference type="Proteomes" id="UP000027148">
    <property type="component" value="Chromosome"/>
</dbReference>
<dbReference type="GO" id="GO:0009099">
    <property type="term" value="P:L-valine biosynthetic process"/>
    <property type="evidence" value="ECO:0007669"/>
    <property type="project" value="UniProtKB-UniPathway"/>
</dbReference>
<dbReference type="RefSeq" id="WP_038436144.1">
    <property type="nucleotide sequence ID" value="NZ_CP006873.1"/>
</dbReference>
<dbReference type="FunFam" id="3.40.50.1220:FF:000008">
    <property type="entry name" value="Acetolactate synthase"/>
    <property type="match status" value="1"/>
</dbReference>
<gene>
    <name evidence="15" type="primary">ilvB</name>
    <name evidence="15" type="ORF">FNIIJ_146</name>
</gene>